<dbReference type="GO" id="GO:0005739">
    <property type="term" value="C:mitochondrion"/>
    <property type="evidence" value="ECO:0007669"/>
    <property type="project" value="TreeGrafter"/>
</dbReference>
<evidence type="ECO:0000259" key="3">
    <source>
        <dbReference type="PROSITE" id="PS51722"/>
    </source>
</evidence>
<accession>A0AA36MYN0</accession>
<dbReference type="Proteomes" id="UP001178507">
    <property type="component" value="Unassembled WGS sequence"/>
</dbReference>
<keyword evidence="5" id="KW-1185">Reference proteome</keyword>
<sequence>MASLALRRALQRGQATSGWRAGQAQCRFGSSSKAVVAEASQVPRERNRNFSIIAHVDHGKSTLCDRLLQSCNVIPSNAPDQFLDGLEVERTRGITVKAQTCSMLVTSETDGLQYLLNLIDTPGHVDFSYEVSRSLQACQGAVLLCDAVQGIQAQTVSTFHQAFEADLEVLCALSKVDLEHAQKEDVKRQLSMLTGVGGEEVLEVSGKTGQGVPGLVEAIIRKVPPPPGSRDAAFKALLFDAHYDRQRGMVLLIAVQDGQLKRGSKIFCSYSRRLHVATDIGFLYPDLCSTEHLCSGQIGFVVVGAKDIRSFRVGETVWAEGGEKAGVPFPGFRPAHPMVYAGIFPEAVGDGEKLEVAMQRLLLTDASVEAKRDISPVLGAGFRCGFLGLLHLDVFRQRLKSEYGVDVLATNPTVPYRLILPNDQEVVVEHAGDFPSPPAMPPKTVQEPLVNATIVLPRELTTGVQQLCLERRGEDGAPSPLGEMSSSSWPG</sequence>
<name>A0AA36MYN0_9DINO</name>
<feature type="region of interest" description="Disordered" evidence="2">
    <location>
        <begin position="471"/>
        <end position="491"/>
    </location>
</feature>
<evidence type="ECO:0000313" key="4">
    <source>
        <dbReference type="EMBL" id="CAJ1385424.1"/>
    </source>
</evidence>
<dbReference type="GO" id="GO:0045727">
    <property type="term" value="P:positive regulation of translation"/>
    <property type="evidence" value="ECO:0007669"/>
    <property type="project" value="TreeGrafter"/>
</dbReference>
<dbReference type="InterPro" id="IPR000795">
    <property type="entry name" value="T_Tr_GTP-bd_dom"/>
</dbReference>
<gene>
    <name evidence="4" type="ORF">EVOR1521_LOCUS12031</name>
</gene>
<dbReference type="GO" id="GO:0097177">
    <property type="term" value="F:mitochondrial ribosome binding"/>
    <property type="evidence" value="ECO:0007669"/>
    <property type="project" value="TreeGrafter"/>
</dbReference>
<dbReference type="Gene3D" id="3.40.50.300">
    <property type="entry name" value="P-loop containing nucleotide triphosphate hydrolases"/>
    <property type="match status" value="1"/>
</dbReference>
<dbReference type="PANTHER" id="PTHR43512">
    <property type="entry name" value="TRANSLATION FACTOR GUF1-RELATED"/>
    <property type="match status" value="1"/>
</dbReference>
<dbReference type="GO" id="GO:0005525">
    <property type="term" value="F:GTP binding"/>
    <property type="evidence" value="ECO:0007669"/>
    <property type="project" value="InterPro"/>
</dbReference>
<proteinExistence type="predicted"/>
<dbReference type="InterPro" id="IPR035647">
    <property type="entry name" value="EFG_III/V"/>
</dbReference>
<dbReference type="PROSITE" id="PS51722">
    <property type="entry name" value="G_TR_2"/>
    <property type="match status" value="1"/>
</dbReference>
<dbReference type="PRINTS" id="PR00315">
    <property type="entry name" value="ELONGATNFCT"/>
</dbReference>
<dbReference type="SUPFAM" id="SSF50447">
    <property type="entry name" value="Translation proteins"/>
    <property type="match status" value="1"/>
</dbReference>
<dbReference type="Gene3D" id="2.40.30.10">
    <property type="entry name" value="Translation factors"/>
    <property type="match status" value="1"/>
</dbReference>
<dbReference type="Gene3D" id="3.30.70.870">
    <property type="entry name" value="Elongation Factor G (Translational Gtpase), domain 3"/>
    <property type="match status" value="1"/>
</dbReference>
<dbReference type="SUPFAM" id="SSF52540">
    <property type="entry name" value="P-loop containing nucleoside triphosphate hydrolases"/>
    <property type="match status" value="1"/>
</dbReference>
<dbReference type="NCBIfam" id="TIGR00231">
    <property type="entry name" value="small_GTP"/>
    <property type="match status" value="1"/>
</dbReference>
<evidence type="ECO:0000256" key="2">
    <source>
        <dbReference type="SAM" id="MobiDB-lite"/>
    </source>
</evidence>
<dbReference type="InterPro" id="IPR009000">
    <property type="entry name" value="Transl_B-barrel_sf"/>
</dbReference>
<dbReference type="Pfam" id="PF00009">
    <property type="entry name" value="GTP_EFTU"/>
    <property type="match status" value="1"/>
</dbReference>
<evidence type="ECO:0000313" key="5">
    <source>
        <dbReference type="Proteomes" id="UP001178507"/>
    </source>
</evidence>
<evidence type="ECO:0000256" key="1">
    <source>
        <dbReference type="ARBA" id="ARBA00023136"/>
    </source>
</evidence>
<dbReference type="EMBL" id="CAUJNA010001235">
    <property type="protein sequence ID" value="CAJ1385424.1"/>
    <property type="molecule type" value="Genomic_DNA"/>
</dbReference>
<protein>
    <recommendedName>
        <fullName evidence="3">Tr-type G domain-containing protein</fullName>
    </recommendedName>
</protein>
<dbReference type="InterPro" id="IPR005225">
    <property type="entry name" value="Small_GTP-bd"/>
</dbReference>
<comment type="caution">
    <text evidence="4">The sequence shown here is derived from an EMBL/GenBank/DDBJ whole genome shotgun (WGS) entry which is preliminary data.</text>
</comment>
<dbReference type="SUPFAM" id="SSF54980">
    <property type="entry name" value="EF-G C-terminal domain-like"/>
    <property type="match status" value="1"/>
</dbReference>
<dbReference type="AlphaFoldDB" id="A0AA36MYN0"/>
<organism evidence="4 5">
    <name type="scientific">Effrenium voratum</name>
    <dbReference type="NCBI Taxonomy" id="2562239"/>
    <lineage>
        <taxon>Eukaryota</taxon>
        <taxon>Sar</taxon>
        <taxon>Alveolata</taxon>
        <taxon>Dinophyceae</taxon>
        <taxon>Suessiales</taxon>
        <taxon>Symbiodiniaceae</taxon>
        <taxon>Effrenium</taxon>
    </lineage>
</organism>
<reference evidence="4" key="1">
    <citation type="submission" date="2023-08" db="EMBL/GenBank/DDBJ databases">
        <authorList>
            <person name="Chen Y."/>
            <person name="Shah S."/>
            <person name="Dougan E. K."/>
            <person name="Thang M."/>
            <person name="Chan C."/>
        </authorList>
    </citation>
    <scope>NUCLEOTIDE SEQUENCE</scope>
</reference>
<dbReference type="PANTHER" id="PTHR43512:SF7">
    <property type="entry name" value="TRANSLATION FACTOR GUF1, MITOCHONDRIAL"/>
    <property type="match status" value="1"/>
</dbReference>
<dbReference type="InterPro" id="IPR006297">
    <property type="entry name" value="EF-4"/>
</dbReference>
<keyword evidence="1" id="KW-0472">Membrane</keyword>
<feature type="domain" description="Tr-type G" evidence="3">
    <location>
        <begin position="45"/>
        <end position="227"/>
    </location>
</feature>
<dbReference type="InterPro" id="IPR027417">
    <property type="entry name" value="P-loop_NTPase"/>
</dbReference>
<dbReference type="Gene3D" id="3.30.70.240">
    <property type="match status" value="1"/>
</dbReference>
<dbReference type="GO" id="GO:0003924">
    <property type="term" value="F:GTPase activity"/>
    <property type="evidence" value="ECO:0007669"/>
    <property type="project" value="InterPro"/>
</dbReference>